<evidence type="ECO:0000313" key="2">
    <source>
        <dbReference type="Proteomes" id="UP000321570"/>
    </source>
</evidence>
<gene>
    <name evidence="1" type="ORF">WMSIL1_LOCUS1680</name>
</gene>
<reference evidence="1 2" key="1">
    <citation type="submission" date="2019-07" db="EMBL/GenBank/DDBJ databases">
        <authorList>
            <person name="Jastrzebski P J."/>
            <person name="Paukszto L."/>
            <person name="Jastrzebski P J."/>
        </authorList>
    </citation>
    <scope>NUCLEOTIDE SEQUENCE [LARGE SCALE GENOMIC DNA]</scope>
    <source>
        <strain evidence="1 2">WMS-il1</strain>
    </source>
</reference>
<keyword evidence="2" id="KW-1185">Reference proteome</keyword>
<name>A0A564Y1L9_HYMDI</name>
<evidence type="ECO:0000313" key="1">
    <source>
        <dbReference type="EMBL" id="VUZ40678.1"/>
    </source>
</evidence>
<organism evidence="1 2">
    <name type="scientific">Hymenolepis diminuta</name>
    <name type="common">Rat tapeworm</name>
    <dbReference type="NCBI Taxonomy" id="6216"/>
    <lineage>
        <taxon>Eukaryota</taxon>
        <taxon>Metazoa</taxon>
        <taxon>Spiralia</taxon>
        <taxon>Lophotrochozoa</taxon>
        <taxon>Platyhelminthes</taxon>
        <taxon>Cestoda</taxon>
        <taxon>Eucestoda</taxon>
        <taxon>Cyclophyllidea</taxon>
        <taxon>Hymenolepididae</taxon>
        <taxon>Hymenolepis</taxon>
    </lineage>
</organism>
<accession>A0A564Y1L9</accession>
<dbReference type="EMBL" id="CABIJS010000039">
    <property type="protein sequence ID" value="VUZ40678.1"/>
    <property type="molecule type" value="Genomic_DNA"/>
</dbReference>
<dbReference type="AlphaFoldDB" id="A0A564Y1L9"/>
<proteinExistence type="predicted"/>
<dbReference type="Proteomes" id="UP000321570">
    <property type="component" value="Unassembled WGS sequence"/>
</dbReference>
<sequence length="79" mass="9026">MEMLDVAAGGQWTSLTTFSQRPRLIIYSMTKVGNELLIKTSDVPPSYSVELDGDPKRQHAKWRRREFVPVGKLITVHLK</sequence>
<protein>
    <submittedName>
        <fullName evidence="1">Uncharacterized protein</fullName>
    </submittedName>
</protein>